<feature type="compositionally biased region" description="Polar residues" evidence="1">
    <location>
        <begin position="246"/>
        <end position="255"/>
    </location>
</feature>
<dbReference type="Proteomes" id="UP000290289">
    <property type="component" value="Chromosome 8"/>
</dbReference>
<comment type="caution">
    <text evidence="3">The sequence shown here is derived from an EMBL/GenBank/DDBJ whole genome shotgun (WGS) entry which is preliminary data.</text>
</comment>
<keyword evidence="4" id="KW-1185">Reference proteome</keyword>
<keyword evidence="2" id="KW-0472">Membrane</keyword>
<evidence type="ECO:0000313" key="4">
    <source>
        <dbReference type="Proteomes" id="UP000290289"/>
    </source>
</evidence>
<feature type="compositionally biased region" description="Basic residues" evidence="1">
    <location>
        <begin position="211"/>
        <end position="223"/>
    </location>
</feature>
<sequence length="263" mass="29790">MFSPFSCVFFQPKDVQDEPFSSPCSTPKRSTKRSSKESKNPYSSRGLDKFSELLADLEDKRQKIYAQTPPQNISLVRFMFKDSNEDAPPVPVVIKLKDNKKEDRKEKTKTQVVKEKHATSNSDGLDKFNVEPSTPTKEVAVQQQPKNYKRVRSSLNFKDMNLGIWRRPSYYLPVVVVFILVLLAVFGRSVAILCTSIGWYALPTLEESNGKTKRASKKKNHGRRLSDNNNNNNNNGLLSSPKSNNTGAGSTPRSQQHGHQKIW</sequence>
<accession>A0A498JCY4</accession>
<evidence type="ECO:0000256" key="2">
    <source>
        <dbReference type="SAM" id="Phobius"/>
    </source>
</evidence>
<organism evidence="3 4">
    <name type="scientific">Malus domestica</name>
    <name type="common">Apple</name>
    <name type="synonym">Pyrus malus</name>
    <dbReference type="NCBI Taxonomy" id="3750"/>
    <lineage>
        <taxon>Eukaryota</taxon>
        <taxon>Viridiplantae</taxon>
        <taxon>Streptophyta</taxon>
        <taxon>Embryophyta</taxon>
        <taxon>Tracheophyta</taxon>
        <taxon>Spermatophyta</taxon>
        <taxon>Magnoliopsida</taxon>
        <taxon>eudicotyledons</taxon>
        <taxon>Gunneridae</taxon>
        <taxon>Pentapetalae</taxon>
        <taxon>rosids</taxon>
        <taxon>fabids</taxon>
        <taxon>Rosales</taxon>
        <taxon>Rosaceae</taxon>
        <taxon>Amygdaloideae</taxon>
        <taxon>Maleae</taxon>
        <taxon>Malus</taxon>
    </lineage>
</organism>
<dbReference type="EMBL" id="RDQH01000334">
    <property type="protein sequence ID" value="RXH91572.1"/>
    <property type="molecule type" value="Genomic_DNA"/>
</dbReference>
<feature type="compositionally biased region" description="Low complexity" evidence="1">
    <location>
        <begin position="227"/>
        <end position="245"/>
    </location>
</feature>
<evidence type="ECO:0008006" key="5">
    <source>
        <dbReference type="Google" id="ProtNLM"/>
    </source>
</evidence>
<proteinExistence type="predicted"/>
<dbReference type="PANTHER" id="PTHR35275:SF1">
    <property type="entry name" value="OS07G0585900 PROTEIN"/>
    <property type="match status" value="1"/>
</dbReference>
<dbReference type="AlphaFoldDB" id="A0A498JCY4"/>
<name>A0A498JCY4_MALDO</name>
<keyword evidence="2" id="KW-0812">Transmembrane</keyword>
<protein>
    <recommendedName>
        <fullName evidence="5">ZCF37</fullName>
    </recommendedName>
</protein>
<dbReference type="PANTHER" id="PTHR35275">
    <property type="entry name" value="ZCF37"/>
    <property type="match status" value="1"/>
</dbReference>
<gene>
    <name evidence="3" type="ORF">DVH24_020595</name>
</gene>
<dbReference type="InterPro" id="IPR045880">
    <property type="entry name" value="ZCF37"/>
</dbReference>
<feature type="region of interest" description="Disordered" evidence="1">
    <location>
        <begin position="208"/>
        <end position="263"/>
    </location>
</feature>
<reference evidence="3 4" key="1">
    <citation type="submission" date="2018-10" db="EMBL/GenBank/DDBJ databases">
        <title>A high-quality apple genome assembly.</title>
        <authorList>
            <person name="Hu J."/>
        </authorList>
    </citation>
    <scope>NUCLEOTIDE SEQUENCE [LARGE SCALE GENOMIC DNA]</scope>
    <source>
        <strain evidence="4">cv. HFTH1</strain>
        <tissue evidence="3">Young leaf</tissue>
    </source>
</reference>
<evidence type="ECO:0000313" key="3">
    <source>
        <dbReference type="EMBL" id="RXH91572.1"/>
    </source>
</evidence>
<feature type="compositionally biased region" description="Polar residues" evidence="1">
    <location>
        <begin position="131"/>
        <end position="145"/>
    </location>
</feature>
<keyword evidence="2" id="KW-1133">Transmembrane helix</keyword>
<feature type="region of interest" description="Disordered" evidence="1">
    <location>
        <begin position="15"/>
        <end position="45"/>
    </location>
</feature>
<feature type="transmembrane region" description="Helical" evidence="2">
    <location>
        <begin position="170"/>
        <end position="202"/>
    </location>
</feature>
<feature type="region of interest" description="Disordered" evidence="1">
    <location>
        <begin position="115"/>
        <end position="145"/>
    </location>
</feature>
<evidence type="ECO:0000256" key="1">
    <source>
        <dbReference type="SAM" id="MobiDB-lite"/>
    </source>
</evidence>
<feature type="compositionally biased region" description="Basic and acidic residues" evidence="1">
    <location>
        <begin position="115"/>
        <end position="129"/>
    </location>
</feature>